<dbReference type="PANTHER" id="PTHR33711">
    <property type="entry name" value="DIOXYGENASE, PUTATIVE (AFU_ORTHOLOGUE AFUA_2G02910)-RELATED"/>
    <property type="match status" value="1"/>
</dbReference>
<gene>
    <name evidence="8" type="primary">npcC_1</name>
    <name evidence="8" type="ORF">LAX5112_02152</name>
</gene>
<feature type="domain" description="Intradiol ring-cleavage dioxygenases" evidence="7">
    <location>
        <begin position="134"/>
        <end position="162"/>
    </location>
</feature>
<keyword evidence="3" id="KW-0479">Metal-binding</keyword>
<dbReference type="PANTHER" id="PTHR33711:SF7">
    <property type="entry name" value="INTRADIOL RING-CLEAVAGE DIOXYGENASES DOMAIN-CONTAINING PROTEIN-RELATED"/>
    <property type="match status" value="1"/>
</dbReference>
<dbReference type="GO" id="GO:0008199">
    <property type="term" value="F:ferric iron binding"/>
    <property type="evidence" value="ECO:0007669"/>
    <property type="project" value="InterPro"/>
</dbReference>
<dbReference type="Pfam" id="PF04444">
    <property type="entry name" value="Dioxygenase_N"/>
    <property type="match status" value="1"/>
</dbReference>
<dbReference type="Proteomes" id="UP000053235">
    <property type="component" value="Unassembled WGS sequence"/>
</dbReference>
<evidence type="ECO:0000256" key="1">
    <source>
        <dbReference type="ARBA" id="ARBA00001965"/>
    </source>
</evidence>
<keyword evidence="5 8" id="KW-0560">Oxidoreductase</keyword>
<dbReference type="EC" id="1.13.11.37" evidence="8"/>
<dbReference type="EMBL" id="CXWD01000007">
    <property type="protein sequence ID" value="CTQ69542.1"/>
    <property type="molecule type" value="Genomic_DNA"/>
</dbReference>
<evidence type="ECO:0000256" key="2">
    <source>
        <dbReference type="ARBA" id="ARBA00007825"/>
    </source>
</evidence>
<evidence type="ECO:0000256" key="6">
    <source>
        <dbReference type="ARBA" id="ARBA00023004"/>
    </source>
</evidence>
<accession>A0A0M7A4X2</accession>
<dbReference type="InterPro" id="IPR000627">
    <property type="entry name" value="Intradiol_dOase_C"/>
</dbReference>
<dbReference type="RefSeq" id="WP_055671805.1">
    <property type="nucleotide sequence ID" value="NZ_CXWD01000007.1"/>
</dbReference>
<dbReference type="OrthoDB" id="9800887at2"/>
<reference evidence="9" key="1">
    <citation type="submission" date="2015-07" db="EMBL/GenBank/DDBJ databases">
        <authorList>
            <person name="Rodrigo-Torres Lidia"/>
            <person name="Arahal R.David."/>
        </authorList>
    </citation>
    <scope>NUCLEOTIDE SEQUENCE [LARGE SCALE GENOMIC DNA]</scope>
    <source>
        <strain evidence="9">CECT 5112</strain>
    </source>
</reference>
<evidence type="ECO:0000259" key="7">
    <source>
        <dbReference type="PROSITE" id="PS00083"/>
    </source>
</evidence>
<name>A0A0M7A4X2_9HYPH</name>
<dbReference type="CDD" id="cd03461">
    <property type="entry name" value="1_2-HQD"/>
    <property type="match status" value="1"/>
</dbReference>
<evidence type="ECO:0000313" key="8">
    <source>
        <dbReference type="EMBL" id="CTQ69542.1"/>
    </source>
</evidence>
<dbReference type="GO" id="GO:0009712">
    <property type="term" value="P:catechol-containing compound metabolic process"/>
    <property type="evidence" value="ECO:0007669"/>
    <property type="project" value="InterPro"/>
</dbReference>
<dbReference type="InterPro" id="IPR039390">
    <property type="entry name" value="1_2-HQD/HQD"/>
</dbReference>
<protein>
    <submittedName>
        <fullName evidence="8">Hydroxyquinol 1,2-dioxygenase</fullName>
        <ecNumber evidence="8">1.13.11.37</ecNumber>
    </submittedName>
</protein>
<dbReference type="InterPro" id="IPR015889">
    <property type="entry name" value="Intradiol_dOase_core"/>
</dbReference>
<dbReference type="AlphaFoldDB" id="A0A0M7A4X2"/>
<organism evidence="8 9">
    <name type="scientific">Roseibium alexandrii</name>
    <dbReference type="NCBI Taxonomy" id="388408"/>
    <lineage>
        <taxon>Bacteria</taxon>
        <taxon>Pseudomonadati</taxon>
        <taxon>Pseudomonadota</taxon>
        <taxon>Alphaproteobacteria</taxon>
        <taxon>Hyphomicrobiales</taxon>
        <taxon>Stappiaceae</taxon>
        <taxon>Roseibium</taxon>
    </lineage>
</organism>
<evidence type="ECO:0000313" key="9">
    <source>
        <dbReference type="Proteomes" id="UP000053235"/>
    </source>
</evidence>
<proteinExistence type="inferred from homology"/>
<keyword evidence="6" id="KW-0408">Iron</keyword>
<keyword evidence="4 8" id="KW-0223">Dioxygenase</keyword>
<comment type="similarity">
    <text evidence="2">Belongs to the intradiol ring-cleavage dioxygenase family.</text>
</comment>
<dbReference type="GO" id="GO:0047074">
    <property type="term" value="F:4-hydroxycatechol 1,2-dioxygenase activity"/>
    <property type="evidence" value="ECO:0007669"/>
    <property type="project" value="UniProtKB-EC"/>
</dbReference>
<dbReference type="InterPro" id="IPR050770">
    <property type="entry name" value="Intradiol_RC_Dioxygenase"/>
</dbReference>
<keyword evidence="9" id="KW-1185">Reference proteome</keyword>
<dbReference type="Pfam" id="PF00775">
    <property type="entry name" value="Dioxygenase_C"/>
    <property type="match status" value="1"/>
</dbReference>
<sequence length="297" mass="33481">MEAHELGYFTEENSAEVVTGRNKNASDQRLKEIMEVLTRKLHEAVKEIEPTQEEWFQAIQFLTKTGHKCDDWRQEFILLSDVLGVSMLVDAVNSRRPSGASENTVLGPFHLGDAPEYEMGHNICLDEKGEDMLVWGKVTDVEGNPLEGVKIDVWQANDEGFYDVQQKGIQPEFNLRGVFRTGPDGKYCFKAVKPKHYSIPADGPVGDLLNRLGRHPFRPAHLHYIVSKDGYDELTTHIFDPDDPYIDSDSVFGVKKSLIADFKETSDPEKVASAGFDGPTYWDVEFDFVLAPKKAKS</sequence>
<evidence type="ECO:0000256" key="5">
    <source>
        <dbReference type="ARBA" id="ARBA00023002"/>
    </source>
</evidence>
<dbReference type="GO" id="GO:0018576">
    <property type="term" value="F:catechol 1,2-dioxygenase activity"/>
    <property type="evidence" value="ECO:0007669"/>
    <property type="project" value="InterPro"/>
</dbReference>
<evidence type="ECO:0000256" key="4">
    <source>
        <dbReference type="ARBA" id="ARBA00022964"/>
    </source>
</evidence>
<dbReference type="STRING" id="388408.LAX5112_02152"/>
<dbReference type="InterPro" id="IPR007535">
    <property type="entry name" value="Catechol_dOase_N"/>
</dbReference>
<comment type="cofactor">
    <cofactor evidence="1">
        <name>Fe(3+)</name>
        <dbReference type="ChEBI" id="CHEBI:29034"/>
    </cofactor>
</comment>
<dbReference type="Gene3D" id="2.60.130.10">
    <property type="entry name" value="Aromatic compound dioxygenase"/>
    <property type="match status" value="1"/>
</dbReference>
<dbReference type="PROSITE" id="PS00083">
    <property type="entry name" value="INTRADIOL_DIOXYGENAS"/>
    <property type="match status" value="1"/>
</dbReference>
<evidence type="ECO:0000256" key="3">
    <source>
        <dbReference type="ARBA" id="ARBA00022723"/>
    </source>
</evidence>
<dbReference type="SUPFAM" id="SSF49482">
    <property type="entry name" value="Aromatic compound dioxygenase"/>
    <property type="match status" value="1"/>
</dbReference>